<accession>A0ABT1R8Z6</accession>
<dbReference type="RefSeq" id="WP_256118270.1">
    <property type="nucleotide sequence ID" value="NZ_WHSB02000005.1"/>
</dbReference>
<evidence type="ECO:0000259" key="1">
    <source>
        <dbReference type="SMART" id="SM00943"/>
    </source>
</evidence>
<organism evidence="2 3">
    <name type="scientific">Shinella lacus</name>
    <dbReference type="NCBI Taxonomy" id="2654216"/>
    <lineage>
        <taxon>Bacteria</taxon>
        <taxon>Pseudomonadati</taxon>
        <taxon>Pseudomonadota</taxon>
        <taxon>Alphaproteobacteria</taxon>
        <taxon>Hyphomicrobiales</taxon>
        <taxon>Rhizobiaceae</taxon>
        <taxon>Shinella</taxon>
    </lineage>
</organism>
<dbReference type="SMART" id="SM00943">
    <property type="entry name" value="Prim-Pol"/>
    <property type="match status" value="1"/>
</dbReference>
<dbReference type="EMBL" id="WHSB02000005">
    <property type="protein sequence ID" value="MCQ4631652.1"/>
    <property type="molecule type" value="Genomic_DNA"/>
</dbReference>
<dbReference type="Proteomes" id="UP000996601">
    <property type="component" value="Unassembled WGS sequence"/>
</dbReference>
<keyword evidence="3" id="KW-1185">Reference proteome</keyword>
<sequence length="640" mass="68433">MSQDTTETRALTEALNFAKQGFRLFPLRPGTKRPISNLSWPKKASADEAKLRAWATKHPGCNFAIATGKGLLVVDADGAPGLASLESLEIAYGLPQSFRVKTPSGGAHVYLASPENFKNFVHSIPDFPGIDIRSDGGYVVAPGSVFNGKTYEAVPGEIEPAGQDIERFLISAAARQHQAAAKTPAVELDLPNHIEMAVEYLSQRAPEAVEGDGGNATTYRVAAQCRDFGLSQETALELMLENWNEQKAFPAWLPQELATIVGNAYRYASGGWGATLAAAEFEAIDIDVGEPPVAVKRQVAEALAKAGEQAKRRRLPVVSFAEAISSALDAGAEPLIDGVLDQGTVAVLYGPSNVGKTFVAYDMSAAIAAGQVWNGHATTMGAVLYLATEGGKTSYKRLLALAKRRHLPPETPIHIVPCTVDLFDPKADCQEVMGACREIEGSGPVRLVVVDTLARAMAGGDENSGKDMGQLVRNIDRIRAATGATVLIVHHTGKDAAKGMRGHSSLLAAIDTDFEVLQEGGSTAAVFRNHKQRDLGKLADLRFSLEVVDLGADDHGRPVSSCAVHWLSEFEDAPLAPPAQALLDTLREFARPASLAEWVAAHVKRSPRGSSEANQRKLRKLLVDAGRVIEREGLFEPFSS</sequence>
<dbReference type="Gene3D" id="3.40.50.300">
    <property type="entry name" value="P-loop containing nucleotide triphosphate hydrolases"/>
    <property type="match status" value="1"/>
</dbReference>
<proteinExistence type="predicted"/>
<dbReference type="SUPFAM" id="SSF56747">
    <property type="entry name" value="Prim-pol domain"/>
    <property type="match status" value="1"/>
</dbReference>
<dbReference type="Pfam" id="PF09250">
    <property type="entry name" value="Prim-Pol"/>
    <property type="match status" value="1"/>
</dbReference>
<dbReference type="Pfam" id="PF13481">
    <property type="entry name" value="AAA_25"/>
    <property type="match status" value="1"/>
</dbReference>
<dbReference type="CDD" id="cd04859">
    <property type="entry name" value="Prim_Pol"/>
    <property type="match status" value="1"/>
</dbReference>
<name>A0ABT1R8Z6_9HYPH</name>
<dbReference type="SUPFAM" id="SSF52540">
    <property type="entry name" value="P-loop containing nucleoside triphosphate hydrolases"/>
    <property type="match status" value="1"/>
</dbReference>
<reference evidence="2" key="1">
    <citation type="submission" date="2021-07" db="EMBL/GenBank/DDBJ databases">
        <title>Shinella sp. nov., a novel member of the genus Shinella from water.</title>
        <authorList>
            <person name="Deng Y."/>
        </authorList>
    </citation>
    <scope>NUCLEOTIDE SEQUENCE</scope>
    <source>
        <strain evidence="2">CPCC 100929</strain>
    </source>
</reference>
<evidence type="ECO:0000313" key="2">
    <source>
        <dbReference type="EMBL" id="MCQ4631652.1"/>
    </source>
</evidence>
<evidence type="ECO:0000313" key="3">
    <source>
        <dbReference type="Proteomes" id="UP000996601"/>
    </source>
</evidence>
<dbReference type="InterPro" id="IPR015330">
    <property type="entry name" value="DNA_primase/pol_bifunc_N"/>
</dbReference>
<gene>
    <name evidence="2" type="ORF">GB927_016495</name>
</gene>
<dbReference type="InterPro" id="IPR038724">
    <property type="entry name" value="RepA"/>
</dbReference>
<protein>
    <submittedName>
        <fullName evidence="2">AAA family ATPase</fullName>
    </submittedName>
</protein>
<comment type="caution">
    <text evidence="2">The sequence shown here is derived from an EMBL/GenBank/DDBJ whole genome shotgun (WGS) entry which is preliminary data.</text>
</comment>
<dbReference type="CDD" id="cd01125">
    <property type="entry name" value="RepA_RSF1010_like"/>
    <property type="match status" value="1"/>
</dbReference>
<dbReference type="InterPro" id="IPR027417">
    <property type="entry name" value="P-loop_NTPase"/>
</dbReference>
<feature type="domain" description="DNA primase/polymerase bifunctional N-terminal" evidence="1">
    <location>
        <begin position="14"/>
        <end position="165"/>
    </location>
</feature>